<dbReference type="Pfam" id="PF00300">
    <property type="entry name" value="His_Phos_1"/>
    <property type="match status" value="1"/>
</dbReference>
<name>A0A0R1NQS3_9LACO</name>
<dbReference type="SUPFAM" id="SSF53254">
    <property type="entry name" value="Phosphoglycerate mutase-like"/>
    <property type="match status" value="1"/>
</dbReference>
<evidence type="ECO:0000256" key="2">
    <source>
        <dbReference type="PIRSR" id="PIRSR613078-2"/>
    </source>
</evidence>
<dbReference type="GO" id="GO:0016791">
    <property type="term" value="F:phosphatase activity"/>
    <property type="evidence" value="ECO:0007669"/>
    <property type="project" value="TreeGrafter"/>
</dbReference>
<gene>
    <name evidence="3" type="ORF">FC37_GL000453</name>
</gene>
<dbReference type="EMBL" id="AZEL01000079">
    <property type="protein sequence ID" value="KRL19770.1"/>
    <property type="molecule type" value="Genomic_DNA"/>
</dbReference>
<proteinExistence type="predicted"/>
<dbReference type="AlphaFoldDB" id="A0A0R1NQS3"/>
<dbReference type="STRING" id="1423748.FC37_GL000453"/>
<accession>A0A0R1NQS3</accession>
<evidence type="ECO:0000313" key="3">
    <source>
        <dbReference type="EMBL" id="KRL19770.1"/>
    </source>
</evidence>
<dbReference type="CDD" id="cd07067">
    <property type="entry name" value="HP_PGM_like"/>
    <property type="match status" value="1"/>
</dbReference>
<comment type="caution">
    <text evidence="3">The sequence shown here is derived from an EMBL/GenBank/DDBJ whole genome shotgun (WGS) entry which is preliminary data.</text>
</comment>
<dbReference type="PANTHER" id="PTHR48100">
    <property type="entry name" value="BROAD-SPECIFICITY PHOSPHATASE YOR283W-RELATED"/>
    <property type="match status" value="1"/>
</dbReference>
<dbReference type="SMART" id="SM00855">
    <property type="entry name" value="PGAM"/>
    <property type="match status" value="1"/>
</dbReference>
<dbReference type="eggNOG" id="COG0406">
    <property type="taxonomic scope" value="Bacteria"/>
</dbReference>
<feature type="binding site" evidence="2">
    <location>
        <begin position="8"/>
        <end position="15"/>
    </location>
    <ligand>
        <name>substrate</name>
    </ligand>
</feature>
<dbReference type="InterPro" id="IPR029033">
    <property type="entry name" value="His_PPase_superfam"/>
</dbReference>
<evidence type="ECO:0000313" key="4">
    <source>
        <dbReference type="Proteomes" id="UP000051311"/>
    </source>
</evidence>
<dbReference type="GO" id="GO:0005737">
    <property type="term" value="C:cytoplasm"/>
    <property type="evidence" value="ECO:0007669"/>
    <property type="project" value="TreeGrafter"/>
</dbReference>
<feature type="active site" description="Tele-phosphohistidine intermediate" evidence="1">
    <location>
        <position position="9"/>
    </location>
</feature>
<organism evidence="3 4">
    <name type="scientific">Lactobacillus gallinarum DSM 10532 = JCM 2011</name>
    <dbReference type="NCBI Taxonomy" id="1423748"/>
    <lineage>
        <taxon>Bacteria</taxon>
        <taxon>Bacillati</taxon>
        <taxon>Bacillota</taxon>
        <taxon>Bacilli</taxon>
        <taxon>Lactobacillales</taxon>
        <taxon>Lactobacillaceae</taxon>
        <taxon>Lactobacillus</taxon>
    </lineage>
</organism>
<protein>
    <recommendedName>
        <fullName evidence="5">Phosphoglycerate mutase</fullName>
    </recommendedName>
</protein>
<dbReference type="PATRIC" id="fig|1423748.3.peg.479"/>
<dbReference type="Proteomes" id="UP000051311">
    <property type="component" value="Unassembled WGS sequence"/>
</dbReference>
<evidence type="ECO:0000256" key="1">
    <source>
        <dbReference type="PIRSR" id="PIRSR613078-1"/>
    </source>
</evidence>
<sequence>MMEIVFIRHGQTDVNKDNRLQGAHVDAELNDYGRAYAKKAAANFDEDEFDVVYSSPMKRAVETAKIFTKDKKKINLDDRLLEFDFGDWDGKKMDDIVKEYPDIVDPWGKVNRNYIRYAKNGESYEAFDKRCGDFLDEMYQKYPDKKVLVVAHGRLIRMMAAHYLTNGDMDKIDTMDNCALAKFSVKKNIARMIFYNRLLA</sequence>
<reference evidence="3 4" key="1">
    <citation type="journal article" date="2015" name="Genome Announc.">
        <title>Expanding the biotechnology potential of lactobacilli through comparative genomics of 213 strains and associated genera.</title>
        <authorList>
            <person name="Sun Z."/>
            <person name="Harris H.M."/>
            <person name="McCann A."/>
            <person name="Guo C."/>
            <person name="Argimon S."/>
            <person name="Zhang W."/>
            <person name="Yang X."/>
            <person name="Jeffery I.B."/>
            <person name="Cooney J.C."/>
            <person name="Kagawa T.F."/>
            <person name="Liu W."/>
            <person name="Song Y."/>
            <person name="Salvetti E."/>
            <person name="Wrobel A."/>
            <person name="Rasinkangas P."/>
            <person name="Parkhill J."/>
            <person name="Rea M.C."/>
            <person name="O'Sullivan O."/>
            <person name="Ritari J."/>
            <person name="Douillard F.P."/>
            <person name="Paul Ross R."/>
            <person name="Yang R."/>
            <person name="Briner A.E."/>
            <person name="Felis G.E."/>
            <person name="de Vos W.M."/>
            <person name="Barrangou R."/>
            <person name="Klaenhammer T.R."/>
            <person name="Caufield P.W."/>
            <person name="Cui Y."/>
            <person name="Zhang H."/>
            <person name="O'Toole P.W."/>
        </authorList>
    </citation>
    <scope>NUCLEOTIDE SEQUENCE [LARGE SCALE GENOMIC DNA]</scope>
    <source>
        <strain evidence="3 4">DSM 10532</strain>
    </source>
</reference>
<dbReference type="InterPro" id="IPR050275">
    <property type="entry name" value="PGM_Phosphatase"/>
</dbReference>
<evidence type="ECO:0008006" key="5">
    <source>
        <dbReference type="Google" id="ProtNLM"/>
    </source>
</evidence>
<dbReference type="PIRSF" id="PIRSF000709">
    <property type="entry name" value="6PFK_2-Ptase"/>
    <property type="match status" value="1"/>
</dbReference>
<feature type="active site" description="Proton donor/acceptor" evidence="1">
    <location>
        <position position="82"/>
    </location>
</feature>
<dbReference type="Gene3D" id="3.40.50.1240">
    <property type="entry name" value="Phosphoglycerate mutase-like"/>
    <property type="match status" value="1"/>
</dbReference>
<feature type="binding site" evidence="2">
    <location>
        <position position="59"/>
    </location>
    <ligand>
        <name>substrate</name>
    </ligand>
</feature>
<dbReference type="PANTHER" id="PTHR48100:SF1">
    <property type="entry name" value="HISTIDINE PHOSPHATASE FAMILY PROTEIN-RELATED"/>
    <property type="match status" value="1"/>
</dbReference>
<dbReference type="InterPro" id="IPR013078">
    <property type="entry name" value="His_Pase_superF_clade-1"/>
</dbReference>